<dbReference type="EMBL" id="LWBO01000084">
    <property type="protein sequence ID" value="OQP39265.1"/>
    <property type="molecule type" value="Genomic_DNA"/>
</dbReference>
<proteinExistence type="predicted"/>
<dbReference type="Proteomes" id="UP000192277">
    <property type="component" value="Unassembled WGS sequence"/>
</dbReference>
<organism evidence="1 2">
    <name type="scientific">Niastella koreensis</name>
    <dbReference type="NCBI Taxonomy" id="354356"/>
    <lineage>
        <taxon>Bacteria</taxon>
        <taxon>Pseudomonadati</taxon>
        <taxon>Bacteroidota</taxon>
        <taxon>Chitinophagia</taxon>
        <taxon>Chitinophagales</taxon>
        <taxon>Chitinophagaceae</taxon>
        <taxon>Niastella</taxon>
    </lineage>
</organism>
<accession>A0ABX3NME6</accession>
<reference evidence="1 2" key="1">
    <citation type="submission" date="2016-04" db="EMBL/GenBank/DDBJ databases">
        <authorList>
            <person name="Chen L."/>
            <person name="Zhuang W."/>
            <person name="Wang G."/>
        </authorList>
    </citation>
    <scope>NUCLEOTIDE SEQUENCE [LARGE SCALE GENOMIC DNA]</scope>
    <source>
        <strain evidence="2">GR20</strain>
    </source>
</reference>
<comment type="caution">
    <text evidence="1">The sequence shown here is derived from an EMBL/GenBank/DDBJ whole genome shotgun (WGS) entry which is preliminary data.</text>
</comment>
<sequence>MTVQAKNPQGEWKDIEYLPRSFCGNSYHILTLEPNWYWKFLTPVYEGDFKTTLRIELTYIDPKDKAEYFRQRKQLTLYSNEYKGSINPGQFWRKEGYSPGNIMDPYFD</sequence>
<gene>
    <name evidence="1" type="ORF">A4D02_18250</name>
</gene>
<keyword evidence="2" id="KW-1185">Reference proteome</keyword>
<evidence type="ECO:0000313" key="1">
    <source>
        <dbReference type="EMBL" id="OQP39265.1"/>
    </source>
</evidence>
<name>A0ABX3NME6_9BACT</name>
<dbReference type="RefSeq" id="WP_041346279.1">
    <property type="nucleotide sequence ID" value="NZ_LWBO01000084.1"/>
</dbReference>
<evidence type="ECO:0000313" key="2">
    <source>
        <dbReference type="Proteomes" id="UP000192277"/>
    </source>
</evidence>
<protein>
    <submittedName>
        <fullName evidence="1">Uncharacterized protein</fullName>
    </submittedName>
</protein>